<name>A0A8J7R0G5_9HYPH</name>
<keyword evidence="1" id="KW-0472">Membrane</keyword>
<dbReference type="Proteomes" id="UP000666240">
    <property type="component" value="Unassembled WGS sequence"/>
</dbReference>
<evidence type="ECO:0000313" key="2">
    <source>
        <dbReference type="EMBL" id="MBP0438797.1"/>
    </source>
</evidence>
<accession>A0A8J7R0G5</accession>
<reference evidence="2" key="1">
    <citation type="submission" date="2021-03" db="EMBL/GenBank/DDBJ databases">
        <title>Genome sequencing and assembly of Tianweitania sediminis.</title>
        <authorList>
            <person name="Chhetri G."/>
        </authorList>
    </citation>
    <scope>NUCLEOTIDE SEQUENCE</scope>
    <source>
        <strain evidence="2">Z8</strain>
    </source>
</reference>
<comment type="caution">
    <text evidence="2">The sequence shown here is derived from an EMBL/GenBank/DDBJ whole genome shotgun (WGS) entry which is preliminary data.</text>
</comment>
<proteinExistence type="predicted"/>
<keyword evidence="1" id="KW-1133">Transmembrane helix</keyword>
<evidence type="ECO:0000256" key="1">
    <source>
        <dbReference type="SAM" id="Phobius"/>
    </source>
</evidence>
<keyword evidence="1" id="KW-0812">Transmembrane</keyword>
<dbReference type="RefSeq" id="WP_209334812.1">
    <property type="nucleotide sequence ID" value="NZ_JAGIYY010000002.1"/>
</dbReference>
<sequence>MATPERDKPVETVELTEKQRKARRNRSVAIAIALAALVVIFYLVTLAKGPGMMNRPL</sequence>
<gene>
    <name evidence="2" type="ORF">J5Y06_09065</name>
</gene>
<organism evidence="2 3">
    <name type="scientific">Tianweitania sediminis</name>
    <dbReference type="NCBI Taxonomy" id="1502156"/>
    <lineage>
        <taxon>Bacteria</taxon>
        <taxon>Pseudomonadati</taxon>
        <taxon>Pseudomonadota</taxon>
        <taxon>Alphaproteobacteria</taxon>
        <taxon>Hyphomicrobiales</taxon>
        <taxon>Phyllobacteriaceae</taxon>
        <taxon>Tianweitania</taxon>
    </lineage>
</organism>
<evidence type="ECO:0000313" key="3">
    <source>
        <dbReference type="Proteomes" id="UP000666240"/>
    </source>
</evidence>
<feature type="transmembrane region" description="Helical" evidence="1">
    <location>
        <begin position="28"/>
        <end position="47"/>
    </location>
</feature>
<dbReference type="EMBL" id="JAGIYY010000002">
    <property type="protein sequence ID" value="MBP0438797.1"/>
    <property type="molecule type" value="Genomic_DNA"/>
</dbReference>
<protein>
    <submittedName>
        <fullName evidence="2">CoxF protein</fullName>
    </submittedName>
</protein>
<dbReference type="AlphaFoldDB" id="A0A8J7R0G5"/>
<keyword evidence="3" id="KW-1185">Reference proteome</keyword>